<proteinExistence type="predicted"/>
<sequence length="52" mass="5703">MLGFEQGMSLVDDAVHPVGDHRLKQRLLGREMPVYRACADSGAPSDLVNGHR</sequence>
<dbReference type="Proteomes" id="UP000039021">
    <property type="component" value="Unassembled WGS sequence"/>
</dbReference>
<gene>
    <name evidence="1" type="ORF">ERS007739_05530</name>
</gene>
<dbReference type="AlphaFoldDB" id="A0A916PDG0"/>
<organism evidence="1 2">
    <name type="scientific">Mycobacterium tuberculosis</name>
    <dbReference type="NCBI Taxonomy" id="1773"/>
    <lineage>
        <taxon>Bacteria</taxon>
        <taxon>Bacillati</taxon>
        <taxon>Actinomycetota</taxon>
        <taxon>Actinomycetes</taxon>
        <taxon>Mycobacteriales</taxon>
        <taxon>Mycobacteriaceae</taxon>
        <taxon>Mycobacterium</taxon>
        <taxon>Mycobacterium tuberculosis complex</taxon>
    </lineage>
</organism>
<comment type="caution">
    <text evidence="1">The sequence shown here is derived from an EMBL/GenBank/DDBJ whole genome shotgun (WGS) entry which is preliminary data.</text>
</comment>
<dbReference type="EMBL" id="CSBK01004595">
    <property type="protein sequence ID" value="CPC03075.1"/>
    <property type="molecule type" value="Genomic_DNA"/>
</dbReference>
<accession>A0A916PDG0</accession>
<reference evidence="2" key="1">
    <citation type="submission" date="2015-03" db="EMBL/GenBank/DDBJ databases">
        <authorList>
            <consortium name="Pathogen Informatics"/>
        </authorList>
    </citation>
    <scope>NUCLEOTIDE SEQUENCE [LARGE SCALE GENOMIC DNA]</scope>
    <source>
        <strain evidence="2">N09902308</strain>
    </source>
</reference>
<evidence type="ECO:0000313" key="2">
    <source>
        <dbReference type="Proteomes" id="UP000039021"/>
    </source>
</evidence>
<evidence type="ECO:0000313" key="1">
    <source>
        <dbReference type="EMBL" id="CPC03075.1"/>
    </source>
</evidence>
<name>A0A916PDG0_MYCTX</name>
<protein>
    <submittedName>
        <fullName evidence="1">Uncharacterized protein</fullName>
    </submittedName>
</protein>